<reference evidence="2 3" key="1">
    <citation type="journal article" date="2015" name="Sci. Rep.">
        <title>Genome of the facultative scuticociliatosis pathogen Pseudocohnilembus persalinus provides insight into its virulence through horizontal gene transfer.</title>
        <authorList>
            <person name="Xiong J."/>
            <person name="Wang G."/>
            <person name="Cheng J."/>
            <person name="Tian M."/>
            <person name="Pan X."/>
            <person name="Warren A."/>
            <person name="Jiang C."/>
            <person name="Yuan D."/>
            <person name="Miao W."/>
        </authorList>
    </citation>
    <scope>NUCLEOTIDE SEQUENCE [LARGE SCALE GENOMIC DNA]</scope>
    <source>
        <strain evidence="2">36N120E</strain>
    </source>
</reference>
<organism evidence="2 3">
    <name type="scientific">Pseudocohnilembus persalinus</name>
    <name type="common">Ciliate</name>
    <dbReference type="NCBI Taxonomy" id="266149"/>
    <lineage>
        <taxon>Eukaryota</taxon>
        <taxon>Sar</taxon>
        <taxon>Alveolata</taxon>
        <taxon>Ciliophora</taxon>
        <taxon>Intramacronucleata</taxon>
        <taxon>Oligohymenophorea</taxon>
        <taxon>Scuticociliatia</taxon>
        <taxon>Philasterida</taxon>
        <taxon>Pseudocohnilembidae</taxon>
        <taxon>Pseudocohnilembus</taxon>
    </lineage>
</organism>
<comment type="caution">
    <text evidence="2">The sequence shown here is derived from an EMBL/GenBank/DDBJ whole genome shotgun (WGS) entry which is preliminary data.</text>
</comment>
<feature type="region of interest" description="Disordered" evidence="1">
    <location>
        <begin position="291"/>
        <end position="318"/>
    </location>
</feature>
<proteinExistence type="predicted"/>
<feature type="region of interest" description="Disordered" evidence="1">
    <location>
        <begin position="366"/>
        <end position="391"/>
    </location>
</feature>
<dbReference type="InParanoid" id="A0A0V0R3T4"/>
<evidence type="ECO:0000313" key="2">
    <source>
        <dbReference type="EMBL" id="KRX09140.1"/>
    </source>
</evidence>
<sequence>MKQEVYKGNQMKQQMKNNLKNNKEMKLLANQNQKTREYKNKKNNNKGINQKLQNDIVKLKKYANVKRTPSTSSNQSQIDQIDLQLDLTKIGNNHSTKNTIKDQQSVSDVQPLQKDTKELKNFNQYKQRSDFSNDKNQQQINYYKTPSQNKILGNLSINKYQSALSSVGNNSPLKNPHSNSNLNLNLTSMNSQCSQQMSQNINQNFDQSVKNSQKKQIMQKRQDSKNNNNQNFSRQSSKMSQNQQELAKISQRISPEKTSSKSRFPTSKKIRPYDVNEKQNEEQINFYYLNQQSQQNDKKKPTITYVNPGGTSTKNSEKYAKQRNNSLTHNQKDQNNNQSNIYNKNYINNSVKKNNNFDNKVNQYYSQRSSKSKQNGQKPIQQTHIDLQGVV</sequence>
<evidence type="ECO:0000313" key="3">
    <source>
        <dbReference type="Proteomes" id="UP000054937"/>
    </source>
</evidence>
<protein>
    <submittedName>
        <fullName evidence="2">Uncharacterized protein</fullName>
    </submittedName>
</protein>
<dbReference type="Proteomes" id="UP000054937">
    <property type="component" value="Unassembled WGS sequence"/>
</dbReference>
<accession>A0A0V0R3T4</accession>
<dbReference type="AlphaFoldDB" id="A0A0V0R3T4"/>
<evidence type="ECO:0000256" key="1">
    <source>
        <dbReference type="SAM" id="MobiDB-lite"/>
    </source>
</evidence>
<feature type="region of interest" description="Disordered" evidence="1">
    <location>
        <begin position="1"/>
        <end position="53"/>
    </location>
</feature>
<dbReference type="EMBL" id="LDAU01000054">
    <property type="protein sequence ID" value="KRX09140.1"/>
    <property type="molecule type" value="Genomic_DNA"/>
</dbReference>
<feature type="compositionally biased region" description="Polar residues" evidence="1">
    <location>
        <begin position="239"/>
        <end position="253"/>
    </location>
</feature>
<keyword evidence="3" id="KW-1185">Reference proteome</keyword>
<feature type="compositionally biased region" description="Polar residues" evidence="1">
    <location>
        <begin position="375"/>
        <end position="385"/>
    </location>
</feature>
<name>A0A0V0R3T4_PSEPJ</name>
<feature type="compositionally biased region" description="Low complexity" evidence="1">
    <location>
        <begin position="9"/>
        <end position="20"/>
    </location>
</feature>
<feature type="region of interest" description="Disordered" evidence="1">
    <location>
        <begin position="208"/>
        <end position="277"/>
    </location>
</feature>
<gene>
    <name evidence="2" type="ORF">PPERSA_08856</name>
</gene>
<feature type="compositionally biased region" description="Low complexity" evidence="1">
    <location>
        <begin position="225"/>
        <end position="238"/>
    </location>
</feature>